<evidence type="ECO:0000256" key="1">
    <source>
        <dbReference type="ARBA" id="ARBA00004167"/>
    </source>
</evidence>
<feature type="compositionally biased region" description="Low complexity" evidence="5">
    <location>
        <begin position="163"/>
        <end position="179"/>
    </location>
</feature>
<sequence length="274" mass="31136">MWGREEPGKRLAGFLAVFVHLLFFGLLIFGVNWHSKQPEAMSADLWSALPPAQKPVKELVAKPKPVEPTPPKETPKPPPEAEVVHKPKPEPKVEPKPPVVKPDIALKEKEKKRLKEEKQKEEELKQKQEELKQKQEAQKRKQEQEKLKKQQLQEQQAAKEAEAQLQREQAAANQAAQAASQSKVNDFKNRIQSKIKRFIILPSDMQGNPQAEFDVILLPSGDVLSVKLTRSSGNAVYDSAVERAIYKAQPLPLPPEPSLFSKFRELHLQFRPNE</sequence>
<evidence type="ECO:0000256" key="6">
    <source>
        <dbReference type="SAM" id="Phobius"/>
    </source>
</evidence>
<organism evidence="7 8">
    <name type="scientific">Sulfurirhabdus autotrophica</name>
    <dbReference type="NCBI Taxonomy" id="1706046"/>
    <lineage>
        <taxon>Bacteria</taxon>
        <taxon>Pseudomonadati</taxon>
        <taxon>Pseudomonadota</taxon>
        <taxon>Betaproteobacteria</taxon>
        <taxon>Nitrosomonadales</taxon>
        <taxon>Sulfuricellaceae</taxon>
        <taxon>Sulfurirhabdus</taxon>
    </lineage>
</organism>
<dbReference type="SUPFAM" id="SSF74653">
    <property type="entry name" value="TolA/TonB C-terminal domain"/>
    <property type="match status" value="1"/>
</dbReference>
<evidence type="ECO:0000256" key="2">
    <source>
        <dbReference type="ARBA" id="ARBA00022692"/>
    </source>
</evidence>
<name>A0A4R3XXN7_9PROT</name>
<dbReference type="GO" id="GO:0051301">
    <property type="term" value="P:cell division"/>
    <property type="evidence" value="ECO:0007669"/>
    <property type="project" value="UniProtKB-KW"/>
</dbReference>
<evidence type="ECO:0000256" key="4">
    <source>
        <dbReference type="ARBA" id="ARBA00023136"/>
    </source>
</evidence>
<dbReference type="InterPro" id="IPR014161">
    <property type="entry name" value="Tol-Pal_TolA"/>
</dbReference>
<dbReference type="EMBL" id="SMCO01000014">
    <property type="protein sequence ID" value="TCV83797.1"/>
    <property type="molecule type" value="Genomic_DNA"/>
</dbReference>
<evidence type="ECO:0000256" key="5">
    <source>
        <dbReference type="SAM" id="MobiDB-lite"/>
    </source>
</evidence>
<dbReference type="OrthoDB" id="5298892at2"/>
<keyword evidence="7" id="KW-0131">Cell cycle</keyword>
<gene>
    <name evidence="7" type="ORF">EDC63_114107</name>
</gene>
<accession>A0A4R3XXN7</accession>
<evidence type="ECO:0000313" key="8">
    <source>
        <dbReference type="Proteomes" id="UP000295367"/>
    </source>
</evidence>
<feature type="region of interest" description="Disordered" evidence="5">
    <location>
        <begin position="147"/>
        <end position="186"/>
    </location>
</feature>
<proteinExistence type="predicted"/>
<dbReference type="GO" id="GO:0043213">
    <property type="term" value="P:bacteriocin transport"/>
    <property type="evidence" value="ECO:0007669"/>
    <property type="project" value="InterPro"/>
</dbReference>
<protein>
    <submittedName>
        <fullName evidence="7">Cell division and transport-associated protein TolA</fullName>
    </submittedName>
</protein>
<dbReference type="GO" id="GO:0016020">
    <property type="term" value="C:membrane"/>
    <property type="evidence" value="ECO:0007669"/>
    <property type="project" value="UniProtKB-SubCell"/>
</dbReference>
<feature type="compositionally biased region" description="Basic and acidic residues" evidence="5">
    <location>
        <begin position="82"/>
        <end position="95"/>
    </location>
</feature>
<evidence type="ECO:0000256" key="3">
    <source>
        <dbReference type="ARBA" id="ARBA00022989"/>
    </source>
</evidence>
<feature type="compositionally biased region" description="Basic and acidic residues" evidence="5">
    <location>
        <begin position="56"/>
        <end position="65"/>
    </location>
</feature>
<dbReference type="AlphaFoldDB" id="A0A4R3XXN7"/>
<dbReference type="NCBIfam" id="TIGR01352">
    <property type="entry name" value="tonB_Cterm"/>
    <property type="match status" value="1"/>
</dbReference>
<keyword evidence="2 6" id="KW-0812">Transmembrane</keyword>
<dbReference type="Pfam" id="PF13103">
    <property type="entry name" value="TonB_2"/>
    <property type="match status" value="1"/>
</dbReference>
<feature type="compositionally biased region" description="Basic and acidic residues" evidence="5">
    <location>
        <begin position="104"/>
        <end position="124"/>
    </location>
</feature>
<keyword evidence="3 6" id="KW-1133">Transmembrane helix</keyword>
<evidence type="ECO:0000313" key="7">
    <source>
        <dbReference type="EMBL" id="TCV83797.1"/>
    </source>
</evidence>
<dbReference type="RefSeq" id="WP_124946418.1">
    <property type="nucleotide sequence ID" value="NZ_BHVT01000034.1"/>
</dbReference>
<dbReference type="NCBIfam" id="TIGR02794">
    <property type="entry name" value="tolA_full"/>
    <property type="match status" value="1"/>
</dbReference>
<dbReference type="GO" id="GO:0019534">
    <property type="term" value="F:toxin transmembrane transporter activity"/>
    <property type="evidence" value="ECO:0007669"/>
    <property type="project" value="InterPro"/>
</dbReference>
<keyword evidence="8" id="KW-1185">Reference proteome</keyword>
<dbReference type="Gene3D" id="3.30.1150.10">
    <property type="match status" value="1"/>
</dbReference>
<reference evidence="7 8" key="1">
    <citation type="submission" date="2019-03" db="EMBL/GenBank/DDBJ databases">
        <title>Genomic Encyclopedia of Type Strains, Phase IV (KMG-IV): sequencing the most valuable type-strain genomes for metagenomic binning, comparative biology and taxonomic classification.</title>
        <authorList>
            <person name="Goeker M."/>
        </authorList>
    </citation>
    <scope>NUCLEOTIDE SEQUENCE [LARGE SCALE GENOMIC DNA]</scope>
    <source>
        <strain evidence="7 8">DSM 100309</strain>
    </source>
</reference>
<comment type="caution">
    <text evidence="7">The sequence shown here is derived from an EMBL/GenBank/DDBJ whole genome shotgun (WGS) entry which is preliminary data.</text>
</comment>
<feature type="compositionally biased region" description="Pro residues" evidence="5">
    <location>
        <begin position="66"/>
        <end position="80"/>
    </location>
</feature>
<keyword evidence="4 6" id="KW-0472">Membrane</keyword>
<feature type="region of interest" description="Disordered" evidence="5">
    <location>
        <begin position="56"/>
        <end position="124"/>
    </location>
</feature>
<feature type="transmembrane region" description="Helical" evidence="6">
    <location>
        <begin position="12"/>
        <end position="33"/>
    </location>
</feature>
<keyword evidence="7" id="KW-0132">Cell division</keyword>
<comment type="subcellular location">
    <subcellularLocation>
        <location evidence="1">Membrane</location>
        <topology evidence="1">Single-pass membrane protein</topology>
    </subcellularLocation>
</comment>
<dbReference type="InterPro" id="IPR006260">
    <property type="entry name" value="TonB/TolA_C"/>
</dbReference>
<dbReference type="Proteomes" id="UP000295367">
    <property type="component" value="Unassembled WGS sequence"/>
</dbReference>